<dbReference type="OrthoDB" id="185175at2759"/>
<feature type="domain" description="PH" evidence="2">
    <location>
        <begin position="206"/>
        <end position="309"/>
    </location>
</feature>
<dbReference type="InterPro" id="IPR001849">
    <property type="entry name" value="PH_domain"/>
</dbReference>
<dbReference type="Proteomes" id="UP000193498">
    <property type="component" value="Unassembled WGS sequence"/>
</dbReference>
<reference evidence="3 4" key="1">
    <citation type="submission" date="2016-07" db="EMBL/GenBank/DDBJ databases">
        <title>Pervasive Adenine N6-methylation of Active Genes in Fungi.</title>
        <authorList>
            <consortium name="DOE Joint Genome Institute"/>
            <person name="Mondo S.J."/>
            <person name="Dannebaum R.O."/>
            <person name="Kuo R.C."/>
            <person name="Labutti K."/>
            <person name="Haridas S."/>
            <person name="Kuo A."/>
            <person name="Salamov A."/>
            <person name="Ahrendt S.R."/>
            <person name="Lipzen A."/>
            <person name="Sullivan W."/>
            <person name="Andreopoulos W.B."/>
            <person name="Clum A."/>
            <person name="Lindquist E."/>
            <person name="Daum C."/>
            <person name="Ramamoorthy G.K."/>
            <person name="Gryganskyi A."/>
            <person name="Culley D."/>
            <person name="Magnuson J.K."/>
            <person name="James T.Y."/>
            <person name="O'Malley M.A."/>
            <person name="Stajich J.E."/>
            <person name="Spatafora J.W."/>
            <person name="Visel A."/>
            <person name="Grigoriev I.V."/>
        </authorList>
    </citation>
    <scope>NUCLEOTIDE SEQUENCE [LARGE SCALE GENOMIC DNA]</scope>
    <source>
        <strain evidence="3 4">CBS 931.73</strain>
    </source>
</reference>
<dbReference type="InterPro" id="IPR011993">
    <property type="entry name" value="PH-like_dom_sf"/>
</dbReference>
<protein>
    <submittedName>
        <fullName evidence="3">PH-domain-containing protein</fullName>
    </submittedName>
</protein>
<comment type="caution">
    <text evidence="3">The sequence shown here is derived from an EMBL/GenBank/DDBJ whole genome shotgun (WGS) entry which is preliminary data.</text>
</comment>
<accession>A0A1Y1Y721</accession>
<evidence type="ECO:0000313" key="4">
    <source>
        <dbReference type="Proteomes" id="UP000193498"/>
    </source>
</evidence>
<name>A0A1Y1Y721_9FUNG</name>
<dbReference type="InParanoid" id="A0A1Y1Y721"/>
<keyword evidence="4" id="KW-1185">Reference proteome</keyword>
<evidence type="ECO:0000259" key="2">
    <source>
        <dbReference type="PROSITE" id="PS50003"/>
    </source>
</evidence>
<dbReference type="AlphaFoldDB" id="A0A1Y1Y721"/>
<sequence>MTLSDSSSSKLVPLYSRDDTCISSGLPSLGKSEEHEEFASLFHNTRRGHVPPPLHVGLELELLRNSLGKLVSQRRNSKVHEANASPVSSTFEDDVENSRPLSPGVCSLLKDLENCLEKAHRSDEPVTPRDADFHGVSQVAIKSSRDSIPSIYSMSNSFKHESFIDRSSSMIEYKHDSFVNPMLSADKLSTHSSPNACITVNEAFISATLAGWLSKLYITNPSFLARKTWKRRFFILSSNILYRFKSLQANTTADEYLEINSSTIACVSDKFPGKKWVIEITNPGASWFIQAEHLDELKTWLNALKSAIIKSKYSGRIVTPLNEPSEYMSHESVGDPSWRSSLYPVALDDQFDRGRVLPPQPPVPQGKPPQPPSQVTLPANHPTEPDTQSGYHPKESRASLDLSSFDWSNTSIDKFLGRVGSSGPGLLSRRLHPDHQI</sequence>
<dbReference type="SMART" id="SM00233">
    <property type="entry name" value="PH"/>
    <property type="match status" value="1"/>
</dbReference>
<feature type="region of interest" description="Disordered" evidence="1">
    <location>
        <begin position="416"/>
        <end position="437"/>
    </location>
</feature>
<evidence type="ECO:0000256" key="1">
    <source>
        <dbReference type="SAM" id="MobiDB-lite"/>
    </source>
</evidence>
<proteinExistence type="predicted"/>
<dbReference type="PROSITE" id="PS50003">
    <property type="entry name" value="PH_DOMAIN"/>
    <property type="match status" value="1"/>
</dbReference>
<dbReference type="EMBL" id="MCFE01000223">
    <property type="protein sequence ID" value="ORX93811.1"/>
    <property type="molecule type" value="Genomic_DNA"/>
</dbReference>
<dbReference type="STRING" id="1314790.A0A1Y1Y721"/>
<organism evidence="3 4">
    <name type="scientific">Basidiobolus meristosporus CBS 931.73</name>
    <dbReference type="NCBI Taxonomy" id="1314790"/>
    <lineage>
        <taxon>Eukaryota</taxon>
        <taxon>Fungi</taxon>
        <taxon>Fungi incertae sedis</taxon>
        <taxon>Zoopagomycota</taxon>
        <taxon>Entomophthoromycotina</taxon>
        <taxon>Basidiobolomycetes</taxon>
        <taxon>Basidiobolales</taxon>
        <taxon>Basidiobolaceae</taxon>
        <taxon>Basidiobolus</taxon>
    </lineage>
</organism>
<feature type="compositionally biased region" description="Pro residues" evidence="1">
    <location>
        <begin position="358"/>
        <end position="372"/>
    </location>
</feature>
<feature type="region of interest" description="Disordered" evidence="1">
    <location>
        <begin position="353"/>
        <end position="403"/>
    </location>
</feature>
<evidence type="ECO:0000313" key="3">
    <source>
        <dbReference type="EMBL" id="ORX93811.1"/>
    </source>
</evidence>
<dbReference type="SUPFAM" id="SSF50729">
    <property type="entry name" value="PH domain-like"/>
    <property type="match status" value="1"/>
</dbReference>
<dbReference type="Gene3D" id="2.30.29.30">
    <property type="entry name" value="Pleckstrin-homology domain (PH domain)/Phosphotyrosine-binding domain (PTB)"/>
    <property type="match status" value="1"/>
</dbReference>
<dbReference type="Pfam" id="PF00169">
    <property type="entry name" value="PH"/>
    <property type="match status" value="1"/>
</dbReference>
<gene>
    <name evidence="3" type="ORF">K493DRAFT_353072</name>
</gene>
<feature type="region of interest" description="Disordered" evidence="1">
    <location>
        <begin position="77"/>
        <end position="96"/>
    </location>
</feature>